<dbReference type="PANTHER" id="PTHR35008">
    <property type="entry name" value="BLL4482 PROTEIN-RELATED"/>
    <property type="match status" value="1"/>
</dbReference>
<name>A0A4Q1CLR0_9BACT</name>
<feature type="domain" description="Cytochrome c" evidence="5">
    <location>
        <begin position="26"/>
        <end position="115"/>
    </location>
</feature>
<dbReference type="PANTHER" id="PTHR35008:SF8">
    <property type="entry name" value="ALCOHOL DEHYDROGENASE CYTOCHROME C SUBUNIT"/>
    <property type="match status" value="1"/>
</dbReference>
<evidence type="ECO:0000259" key="5">
    <source>
        <dbReference type="PROSITE" id="PS51007"/>
    </source>
</evidence>
<protein>
    <submittedName>
        <fullName evidence="6">Cytochrome c</fullName>
    </submittedName>
</protein>
<accession>A0A4Q1CLR0</accession>
<dbReference type="InterPro" id="IPR009056">
    <property type="entry name" value="Cyt_c-like_dom"/>
</dbReference>
<evidence type="ECO:0000313" key="6">
    <source>
        <dbReference type="EMBL" id="RXK61694.1"/>
    </source>
</evidence>
<proteinExistence type="predicted"/>
<evidence type="ECO:0000256" key="1">
    <source>
        <dbReference type="ARBA" id="ARBA00022617"/>
    </source>
</evidence>
<dbReference type="EMBL" id="SDHW01000001">
    <property type="protein sequence ID" value="RXK61694.1"/>
    <property type="molecule type" value="Genomic_DNA"/>
</dbReference>
<evidence type="ECO:0000313" key="7">
    <source>
        <dbReference type="Proteomes" id="UP000290204"/>
    </source>
</evidence>
<evidence type="ECO:0000256" key="4">
    <source>
        <dbReference type="PROSITE-ProRule" id="PRU00433"/>
    </source>
</evidence>
<dbReference type="Gene3D" id="1.10.760.10">
    <property type="entry name" value="Cytochrome c-like domain"/>
    <property type="match status" value="1"/>
</dbReference>
<keyword evidence="3 4" id="KW-0408">Iron</keyword>
<gene>
    <name evidence="6" type="ORF">ESA94_01375</name>
</gene>
<keyword evidence="7" id="KW-1185">Reference proteome</keyword>
<dbReference type="PROSITE" id="PS51007">
    <property type="entry name" value="CYTC"/>
    <property type="match status" value="1"/>
</dbReference>
<dbReference type="SUPFAM" id="SSF46626">
    <property type="entry name" value="Cytochrome c"/>
    <property type="match status" value="1"/>
</dbReference>
<keyword evidence="2 4" id="KW-0479">Metal-binding</keyword>
<dbReference type="GO" id="GO:0046872">
    <property type="term" value="F:metal ion binding"/>
    <property type="evidence" value="ECO:0007669"/>
    <property type="project" value="UniProtKB-KW"/>
</dbReference>
<reference evidence="6 7" key="1">
    <citation type="submission" date="2019-01" db="EMBL/GenBank/DDBJ databases">
        <title>Lacibacter sp. strain TTM-7.</title>
        <authorList>
            <person name="Chen W.-M."/>
        </authorList>
    </citation>
    <scope>NUCLEOTIDE SEQUENCE [LARGE SCALE GENOMIC DNA]</scope>
    <source>
        <strain evidence="6 7">TTM-7</strain>
    </source>
</reference>
<dbReference type="InterPro" id="IPR036909">
    <property type="entry name" value="Cyt_c-like_dom_sf"/>
</dbReference>
<dbReference type="GO" id="GO:0020037">
    <property type="term" value="F:heme binding"/>
    <property type="evidence" value="ECO:0007669"/>
    <property type="project" value="InterPro"/>
</dbReference>
<dbReference type="RefSeq" id="WP_129129066.1">
    <property type="nucleotide sequence ID" value="NZ_SDHW01000001.1"/>
</dbReference>
<dbReference type="OrthoDB" id="9811395at2"/>
<dbReference type="AlphaFoldDB" id="A0A4Q1CLR0"/>
<dbReference type="Proteomes" id="UP000290204">
    <property type="component" value="Unassembled WGS sequence"/>
</dbReference>
<evidence type="ECO:0000256" key="2">
    <source>
        <dbReference type="ARBA" id="ARBA00022723"/>
    </source>
</evidence>
<sequence>MKRIFFLIPVASIVLIGMTTQQIDKKVMDRGKKVYSQYCSPCHQADGSGVPGLNPPLEKTTHVLGNKSSLIKIILKGLNTHEEINGETYNNVMAPHNHLTDQQISDVLTYVRNSFGNKASLITVAEVKSVRAKTK</sequence>
<organism evidence="6 7">
    <name type="scientific">Lacibacter luteus</name>
    <dbReference type="NCBI Taxonomy" id="2508719"/>
    <lineage>
        <taxon>Bacteria</taxon>
        <taxon>Pseudomonadati</taxon>
        <taxon>Bacteroidota</taxon>
        <taxon>Chitinophagia</taxon>
        <taxon>Chitinophagales</taxon>
        <taxon>Chitinophagaceae</taxon>
        <taxon>Lacibacter</taxon>
    </lineage>
</organism>
<dbReference type="GO" id="GO:0009055">
    <property type="term" value="F:electron transfer activity"/>
    <property type="evidence" value="ECO:0007669"/>
    <property type="project" value="InterPro"/>
</dbReference>
<dbReference type="InterPro" id="IPR051459">
    <property type="entry name" value="Cytochrome_c-type_DH"/>
</dbReference>
<keyword evidence="1 4" id="KW-0349">Heme</keyword>
<dbReference type="Pfam" id="PF00034">
    <property type="entry name" value="Cytochrom_C"/>
    <property type="match status" value="1"/>
</dbReference>
<comment type="caution">
    <text evidence="6">The sequence shown here is derived from an EMBL/GenBank/DDBJ whole genome shotgun (WGS) entry which is preliminary data.</text>
</comment>
<evidence type="ECO:0000256" key="3">
    <source>
        <dbReference type="ARBA" id="ARBA00023004"/>
    </source>
</evidence>